<protein>
    <recommendedName>
        <fullName evidence="3">DUF4218 domain-containing protein</fullName>
    </recommendedName>
</protein>
<dbReference type="AlphaFoldDB" id="A0A5C2RT53"/>
<evidence type="ECO:0000313" key="1">
    <source>
        <dbReference type="EMBL" id="RPD53705.1"/>
    </source>
</evidence>
<name>A0A5C2RT53_9APHY</name>
<sequence length="531" mass="60601">MHNLFLGELRHHCREVWGIDVKDKSSDSTKQVPHTPEQQRTQLLRVFNALRKKSKSALDKVRKGYVVAVTEVNGVLPEAGNYTKTAYRDALIKWVGSVHAAINLPPVLEEATTDFHVAQGPYDISKYRVLEQATMDEIRSDIKATYFPSWMERPPKNFGSPAHGKLKADQWRTVCTVSLTITLCRLWGGVDASDKQRLLLDNFVALVCAVDLATRRSMDPARANRFDRYMHHYLQTLRHLFGHQLVPNHHLSLHIRECLLLFGPVHAWWAFPFERYNGLLQNLNTNNKSDKMPITFLRYFYIGGTLRWLMSSTKWPRSSYFRKMVEAFKNAVMSSRRSRGIQAADFMPFGDTPEAQVNAPAYVEDKETKLARSTYDALLAIVSAGAPSFASVYGDSQDAAPILNDAVNYVRNVTREGIKFASRRGGLRDSFVLFQDPSRPEDVSFPRAGQISDIFLHGRQVDGETVVEPFLVIDEYRPLHDDHAALDPYRKFPDINTRLFYNEFYPMQRVVRLVDVIAHFAALFCSVEGID</sequence>
<gene>
    <name evidence="1" type="ORF">L227DRAFT_512839</name>
</gene>
<keyword evidence="2" id="KW-1185">Reference proteome</keyword>
<evidence type="ECO:0000313" key="2">
    <source>
        <dbReference type="Proteomes" id="UP000313359"/>
    </source>
</evidence>
<evidence type="ECO:0008006" key="3">
    <source>
        <dbReference type="Google" id="ProtNLM"/>
    </source>
</evidence>
<accession>A0A5C2RT53</accession>
<dbReference type="PANTHER" id="PTHR46579">
    <property type="entry name" value="F5/8 TYPE C DOMAIN-CONTAINING PROTEIN-RELATED"/>
    <property type="match status" value="1"/>
</dbReference>
<dbReference type="STRING" id="1328759.A0A5C2RT53"/>
<dbReference type="Proteomes" id="UP000313359">
    <property type="component" value="Unassembled WGS sequence"/>
</dbReference>
<proteinExistence type="predicted"/>
<dbReference type="PANTHER" id="PTHR46579:SF2">
    <property type="entry name" value="C2H2-TYPE DOMAIN-CONTAINING PROTEIN"/>
    <property type="match status" value="1"/>
</dbReference>
<organism evidence="1 2">
    <name type="scientific">Lentinus tigrinus ALCF2SS1-6</name>
    <dbReference type="NCBI Taxonomy" id="1328759"/>
    <lineage>
        <taxon>Eukaryota</taxon>
        <taxon>Fungi</taxon>
        <taxon>Dikarya</taxon>
        <taxon>Basidiomycota</taxon>
        <taxon>Agaricomycotina</taxon>
        <taxon>Agaricomycetes</taxon>
        <taxon>Polyporales</taxon>
        <taxon>Polyporaceae</taxon>
        <taxon>Lentinus</taxon>
    </lineage>
</organism>
<dbReference type="OrthoDB" id="3247418at2759"/>
<reference evidence="1" key="1">
    <citation type="journal article" date="2018" name="Genome Biol. Evol.">
        <title>Genomics and development of Lentinus tigrinus, a white-rot wood-decaying mushroom with dimorphic fruiting bodies.</title>
        <authorList>
            <person name="Wu B."/>
            <person name="Xu Z."/>
            <person name="Knudson A."/>
            <person name="Carlson A."/>
            <person name="Chen N."/>
            <person name="Kovaka S."/>
            <person name="LaButti K."/>
            <person name="Lipzen A."/>
            <person name="Pennachio C."/>
            <person name="Riley R."/>
            <person name="Schakwitz W."/>
            <person name="Umezawa K."/>
            <person name="Ohm R.A."/>
            <person name="Grigoriev I.V."/>
            <person name="Nagy L.G."/>
            <person name="Gibbons J."/>
            <person name="Hibbett D."/>
        </authorList>
    </citation>
    <scope>NUCLEOTIDE SEQUENCE [LARGE SCALE GENOMIC DNA]</scope>
    <source>
        <strain evidence="1">ALCF2SS1-6</strain>
    </source>
</reference>
<dbReference type="EMBL" id="ML122317">
    <property type="protein sequence ID" value="RPD53705.1"/>
    <property type="molecule type" value="Genomic_DNA"/>
</dbReference>